<dbReference type="RefSeq" id="WP_188125381.1">
    <property type="nucleotide sequence ID" value="NZ_BOMP01000129.1"/>
</dbReference>
<accession>A0A7W7MKU3</accession>
<evidence type="ECO:0000313" key="2">
    <source>
        <dbReference type="Proteomes" id="UP000590511"/>
    </source>
</evidence>
<organism evidence="1 2">
    <name type="scientific">Actinoplanes lobatus</name>
    <dbReference type="NCBI Taxonomy" id="113568"/>
    <lineage>
        <taxon>Bacteria</taxon>
        <taxon>Bacillati</taxon>
        <taxon>Actinomycetota</taxon>
        <taxon>Actinomycetes</taxon>
        <taxon>Micromonosporales</taxon>
        <taxon>Micromonosporaceae</taxon>
        <taxon>Actinoplanes</taxon>
    </lineage>
</organism>
<gene>
    <name evidence="1" type="ORF">BJ964_007882</name>
</gene>
<proteinExistence type="predicted"/>
<name>A0A7W7MKU3_9ACTN</name>
<dbReference type="EMBL" id="JACHNC010000001">
    <property type="protein sequence ID" value="MBB4753721.1"/>
    <property type="molecule type" value="Genomic_DNA"/>
</dbReference>
<sequence length="45" mass="5504">MPASAADDCPAWDCYGYYPYAYNYGDYPYDWNYPYVYRYGNFPWD</sequence>
<evidence type="ECO:0000313" key="1">
    <source>
        <dbReference type="EMBL" id="MBB4753721.1"/>
    </source>
</evidence>
<comment type="caution">
    <text evidence="1">The sequence shown here is derived from an EMBL/GenBank/DDBJ whole genome shotgun (WGS) entry which is preliminary data.</text>
</comment>
<dbReference type="Proteomes" id="UP000590511">
    <property type="component" value="Unassembled WGS sequence"/>
</dbReference>
<dbReference type="AlphaFoldDB" id="A0A7W7MKU3"/>
<protein>
    <submittedName>
        <fullName evidence="1">Uncharacterized protein</fullName>
    </submittedName>
</protein>
<reference evidence="1 2" key="1">
    <citation type="submission" date="2020-08" db="EMBL/GenBank/DDBJ databases">
        <title>Sequencing the genomes of 1000 actinobacteria strains.</title>
        <authorList>
            <person name="Klenk H.-P."/>
        </authorList>
    </citation>
    <scope>NUCLEOTIDE SEQUENCE [LARGE SCALE GENOMIC DNA]</scope>
    <source>
        <strain evidence="1 2">DSM 43150</strain>
    </source>
</reference>